<dbReference type="InterPro" id="IPR036890">
    <property type="entry name" value="HATPase_C_sf"/>
</dbReference>
<proteinExistence type="predicted"/>
<dbReference type="GO" id="GO:0005524">
    <property type="term" value="F:ATP binding"/>
    <property type="evidence" value="ECO:0007669"/>
    <property type="project" value="UniProtKB-KW"/>
</dbReference>
<dbReference type="EMBL" id="LR215050">
    <property type="protein sequence ID" value="VEU83026.1"/>
    <property type="molecule type" value="Genomic_DNA"/>
</dbReference>
<keyword evidence="7 15" id="KW-0812">Transmembrane</keyword>
<dbReference type="RefSeq" id="WP_035369877.1">
    <property type="nucleotide sequence ID" value="NZ_LR215050.1"/>
</dbReference>
<dbReference type="SMART" id="SM00388">
    <property type="entry name" value="HisKA"/>
    <property type="match status" value="1"/>
</dbReference>
<dbReference type="InterPro" id="IPR003594">
    <property type="entry name" value="HATPase_dom"/>
</dbReference>
<evidence type="ECO:0000256" key="7">
    <source>
        <dbReference type="ARBA" id="ARBA00022692"/>
    </source>
</evidence>
<dbReference type="CDD" id="cd00082">
    <property type="entry name" value="HisKA"/>
    <property type="match status" value="1"/>
</dbReference>
<evidence type="ECO:0000256" key="3">
    <source>
        <dbReference type="ARBA" id="ARBA00012438"/>
    </source>
</evidence>
<keyword evidence="13 15" id="KW-0472">Membrane</keyword>
<comment type="catalytic activity">
    <reaction evidence="1">
        <text>ATP + protein L-histidine = ADP + protein N-phospho-L-histidine.</text>
        <dbReference type="EC" id="2.7.13.3"/>
    </reaction>
</comment>
<dbReference type="PANTHER" id="PTHR45528:SF1">
    <property type="entry name" value="SENSOR HISTIDINE KINASE CPXA"/>
    <property type="match status" value="1"/>
</dbReference>
<organism evidence="17 18">
    <name type="scientific">Acholeplasma hippikon</name>
    <dbReference type="NCBI Taxonomy" id="264636"/>
    <lineage>
        <taxon>Bacteria</taxon>
        <taxon>Bacillati</taxon>
        <taxon>Mycoplasmatota</taxon>
        <taxon>Mollicutes</taxon>
        <taxon>Acholeplasmatales</taxon>
        <taxon>Acholeplasmataceae</taxon>
        <taxon>Acholeplasma</taxon>
    </lineage>
</organism>
<keyword evidence="12" id="KW-0902">Two-component regulatory system</keyword>
<evidence type="ECO:0000256" key="14">
    <source>
        <dbReference type="SAM" id="Coils"/>
    </source>
</evidence>
<dbReference type="KEGG" id="ahk:NCTC10172_01073"/>
<dbReference type="SMART" id="SM00387">
    <property type="entry name" value="HATPase_c"/>
    <property type="match status" value="1"/>
</dbReference>
<dbReference type="STRING" id="1408416.GCA_000702765_01197"/>
<keyword evidence="9 17" id="KW-0418">Kinase</keyword>
<sequence>MAYLNDYYAQVRVDYDPYTNELEYDHKSIYNDYLIIRNGSIALYSNENVSEEYINYVAEHVISEYFENNTTRSNQTITYVRYKDIAYMGIVSHPMGTPKFAVVVVSNATEYIQDMTGSVPFYATLAFLSILVLGNVIIWLWSSTTVSKLKVLQEKIDDMIKTDYQSDVRIDAAEEITSLANAIDNMRNQIKENERTKKEMVQNMGHDLKTPIAVIKSYAEAILDGIEDTDAAQLIIKQADILNKKVLQIMEYNKLGYIKSDQKLEDVSMREVLTSIVNNYKYITHAEITLNIDSDWVHPMIKENLYVAISNIMDNAVRYVQSKIIIQLQNKKLTIYNDGEQIDPEFLPRMFKAYEKGSKGQFGLGLAIVKQTLGMFGLSIRCDNKPNGVEFTIEQL</sequence>
<dbReference type="GO" id="GO:0000155">
    <property type="term" value="F:phosphorelay sensor kinase activity"/>
    <property type="evidence" value="ECO:0007669"/>
    <property type="project" value="InterPro"/>
</dbReference>
<evidence type="ECO:0000256" key="10">
    <source>
        <dbReference type="ARBA" id="ARBA00022840"/>
    </source>
</evidence>
<keyword evidence="18" id="KW-1185">Reference proteome</keyword>
<dbReference type="Gene3D" id="3.30.565.10">
    <property type="entry name" value="Histidine kinase-like ATPase, C-terminal domain"/>
    <property type="match status" value="1"/>
</dbReference>
<dbReference type="Pfam" id="PF00512">
    <property type="entry name" value="HisKA"/>
    <property type="match status" value="1"/>
</dbReference>
<protein>
    <recommendedName>
        <fullName evidence="3">histidine kinase</fullName>
        <ecNumber evidence="3">2.7.13.3</ecNumber>
    </recommendedName>
</protein>
<keyword evidence="6 17" id="KW-0808">Transferase</keyword>
<dbReference type="EC" id="2.7.13.3" evidence="3"/>
<evidence type="ECO:0000256" key="13">
    <source>
        <dbReference type="ARBA" id="ARBA00023136"/>
    </source>
</evidence>
<dbReference type="Pfam" id="PF02518">
    <property type="entry name" value="HATPase_c"/>
    <property type="match status" value="1"/>
</dbReference>
<dbReference type="InterPro" id="IPR050398">
    <property type="entry name" value="HssS/ArlS-like"/>
</dbReference>
<dbReference type="GO" id="GO:0005886">
    <property type="term" value="C:plasma membrane"/>
    <property type="evidence" value="ECO:0007669"/>
    <property type="project" value="UniProtKB-SubCell"/>
</dbReference>
<keyword evidence="8" id="KW-0547">Nucleotide-binding</keyword>
<accession>A0A449BKM6</accession>
<dbReference type="Proteomes" id="UP000290909">
    <property type="component" value="Chromosome"/>
</dbReference>
<evidence type="ECO:0000256" key="2">
    <source>
        <dbReference type="ARBA" id="ARBA00004651"/>
    </source>
</evidence>
<evidence type="ECO:0000256" key="11">
    <source>
        <dbReference type="ARBA" id="ARBA00022989"/>
    </source>
</evidence>
<dbReference type="InterPro" id="IPR036097">
    <property type="entry name" value="HisK_dim/P_sf"/>
</dbReference>
<dbReference type="PANTHER" id="PTHR45528">
    <property type="entry name" value="SENSOR HISTIDINE KINASE CPXA"/>
    <property type="match status" value="1"/>
</dbReference>
<dbReference type="SUPFAM" id="SSF47384">
    <property type="entry name" value="Homodimeric domain of signal transducing histidine kinase"/>
    <property type="match status" value="1"/>
</dbReference>
<dbReference type="AlphaFoldDB" id="A0A449BKM6"/>
<evidence type="ECO:0000256" key="4">
    <source>
        <dbReference type="ARBA" id="ARBA00022475"/>
    </source>
</evidence>
<feature type="transmembrane region" description="Helical" evidence="15">
    <location>
        <begin position="121"/>
        <end position="141"/>
    </location>
</feature>
<comment type="subcellular location">
    <subcellularLocation>
        <location evidence="2">Cell membrane</location>
        <topology evidence="2">Multi-pass membrane protein</topology>
    </subcellularLocation>
</comment>
<keyword evidence="11 15" id="KW-1133">Transmembrane helix</keyword>
<dbReference type="InterPro" id="IPR003661">
    <property type="entry name" value="HisK_dim/P_dom"/>
</dbReference>
<evidence type="ECO:0000256" key="8">
    <source>
        <dbReference type="ARBA" id="ARBA00022741"/>
    </source>
</evidence>
<dbReference type="InterPro" id="IPR005467">
    <property type="entry name" value="His_kinase_dom"/>
</dbReference>
<gene>
    <name evidence="17" type="primary">cssS</name>
    <name evidence="17" type="ORF">NCTC10172_01073</name>
</gene>
<evidence type="ECO:0000256" key="15">
    <source>
        <dbReference type="SAM" id="Phobius"/>
    </source>
</evidence>
<evidence type="ECO:0000256" key="9">
    <source>
        <dbReference type="ARBA" id="ARBA00022777"/>
    </source>
</evidence>
<feature type="coiled-coil region" evidence="14">
    <location>
        <begin position="169"/>
        <end position="203"/>
    </location>
</feature>
<name>A0A449BKM6_9MOLU</name>
<evidence type="ECO:0000256" key="5">
    <source>
        <dbReference type="ARBA" id="ARBA00022553"/>
    </source>
</evidence>
<evidence type="ECO:0000259" key="16">
    <source>
        <dbReference type="PROSITE" id="PS50109"/>
    </source>
</evidence>
<evidence type="ECO:0000256" key="6">
    <source>
        <dbReference type="ARBA" id="ARBA00022679"/>
    </source>
</evidence>
<dbReference type="SUPFAM" id="SSF55874">
    <property type="entry name" value="ATPase domain of HSP90 chaperone/DNA topoisomerase II/histidine kinase"/>
    <property type="match status" value="1"/>
</dbReference>
<evidence type="ECO:0000256" key="12">
    <source>
        <dbReference type="ARBA" id="ARBA00023012"/>
    </source>
</evidence>
<keyword evidence="14" id="KW-0175">Coiled coil</keyword>
<dbReference type="PROSITE" id="PS50109">
    <property type="entry name" value="HIS_KIN"/>
    <property type="match status" value="1"/>
</dbReference>
<dbReference type="Gene3D" id="1.10.287.130">
    <property type="match status" value="1"/>
</dbReference>
<evidence type="ECO:0000313" key="17">
    <source>
        <dbReference type="EMBL" id="VEU83026.1"/>
    </source>
</evidence>
<feature type="domain" description="Histidine kinase" evidence="16">
    <location>
        <begin position="203"/>
        <end position="396"/>
    </location>
</feature>
<evidence type="ECO:0000256" key="1">
    <source>
        <dbReference type="ARBA" id="ARBA00000085"/>
    </source>
</evidence>
<evidence type="ECO:0000313" key="18">
    <source>
        <dbReference type="Proteomes" id="UP000290909"/>
    </source>
</evidence>
<keyword evidence="4" id="KW-1003">Cell membrane</keyword>
<keyword evidence="5" id="KW-0597">Phosphoprotein</keyword>
<keyword evidence="10" id="KW-0067">ATP-binding</keyword>
<reference evidence="17 18" key="1">
    <citation type="submission" date="2019-01" db="EMBL/GenBank/DDBJ databases">
        <authorList>
            <consortium name="Pathogen Informatics"/>
        </authorList>
    </citation>
    <scope>NUCLEOTIDE SEQUENCE [LARGE SCALE GENOMIC DNA]</scope>
    <source>
        <strain evidence="17 18">NCTC10172</strain>
    </source>
</reference>